<evidence type="ECO:0000313" key="3">
    <source>
        <dbReference type="Proteomes" id="UP001516620"/>
    </source>
</evidence>
<evidence type="ECO:0000313" key="2">
    <source>
        <dbReference type="EMBL" id="MBM6996213.1"/>
    </source>
</evidence>
<reference evidence="2 3" key="1">
    <citation type="submission" date="2021-01" db="EMBL/GenBank/DDBJ databases">
        <title>Paenibacillus sp.nov. isolated from the rhizosphere soil of tomato plant.</title>
        <authorList>
            <person name="Thin K.K."/>
            <person name="Zhang X."/>
            <person name="He S."/>
        </authorList>
    </citation>
    <scope>NUCLEOTIDE SEQUENCE [LARGE SCALE GENOMIC DNA]</scope>
    <source>
        <strain evidence="2 3">DXFW5</strain>
    </source>
</reference>
<comment type="caution">
    <text evidence="2">The sequence shown here is derived from an EMBL/GenBank/DDBJ whole genome shotgun (WGS) entry which is preliminary data.</text>
</comment>
<protein>
    <submittedName>
        <fullName evidence="2">GNAT family N-acetyltransferase</fullName>
    </submittedName>
</protein>
<organism evidence="2 3">
    <name type="scientific">Paenibacillus rhizolycopersici</name>
    <dbReference type="NCBI Taxonomy" id="2780073"/>
    <lineage>
        <taxon>Bacteria</taxon>
        <taxon>Bacillati</taxon>
        <taxon>Bacillota</taxon>
        <taxon>Bacilli</taxon>
        <taxon>Bacillales</taxon>
        <taxon>Paenibacillaceae</taxon>
        <taxon>Paenibacillus</taxon>
    </lineage>
</organism>
<feature type="domain" description="N-acetyltransferase" evidence="1">
    <location>
        <begin position="19"/>
        <end position="182"/>
    </location>
</feature>
<dbReference type="EMBL" id="JADCNN020000008">
    <property type="protein sequence ID" value="MBM6996213.1"/>
    <property type="molecule type" value="Genomic_DNA"/>
</dbReference>
<dbReference type="PROSITE" id="PS51186">
    <property type="entry name" value="GNAT"/>
    <property type="match status" value="1"/>
</dbReference>
<accession>A0ABS2H5X3</accession>
<gene>
    <name evidence="2" type="ORF">IM700_011200</name>
</gene>
<dbReference type="SUPFAM" id="SSF55729">
    <property type="entry name" value="Acyl-CoA N-acyltransferases (Nat)"/>
    <property type="match status" value="1"/>
</dbReference>
<dbReference type="InterPro" id="IPR016181">
    <property type="entry name" value="Acyl_CoA_acyltransferase"/>
</dbReference>
<keyword evidence="3" id="KW-1185">Reference proteome</keyword>
<dbReference type="PANTHER" id="PTHR43415:SF3">
    <property type="entry name" value="GNAT-FAMILY ACETYLTRANSFERASE"/>
    <property type="match status" value="1"/>
</dbReference>
<dbReference type="Gene3D" id="3.40.630.30">
    <property type="match status" value="1"/>
</dbReference>
<dbReference type="PANTHER" id="PTHR43415">
    <property type="entry name" value="SPERMIDINE N(1)-ACETYLTRANSFERASE"/>
    <property type="match status" value="1"/>
</dbReference>
<proteinExistence type="predicted"/>
<dbReference type="Pfam" id="PF13302">
    <property type="entry name" value="Acetyltransf_3"/>
    <property type="match status" value="1"/>
</dbReference>
<name>A0ABS2H5X3_9BACL</name>
<sequence length="191" mass="22364">MEKEIITMSYAGFLMGDKVYLRPMNVEDVDWYYQNLHEPEMRRWTGTKRHFTKEFIAAYLERKGQDDSSVLLAIVRREDDRPIGDIALQDIDPSNRCCNIRVAINQTADTGKGYGSEAMKLMLDYGFGVLGLHRIELNVFDYNGRAMHVYEKLGFKREGVQREALFYDHAYHDSILMSILEDEFRAIHVRR</sequence>
<dbReference type="InterPro" id="IPR000182">
    <property type="entry name" value="GNAT_dom"/>
</dbReference>
<evidence type="ECO:0000259" key="1">
    <source>
        <dbReference type="PROSITE" id="PS51186"/>
    </source>
</evidence>
<dbReference type="Proteomes" id="UP001516620">
    <property type="component" value="Unassembled WGS sequence"/>
</dbReference>